<dbReference type="AlphaFoldDB" id="R8CWV9"/>
<comment type="similarity">
    <text evidence="1">Belongs to the thioesterase family.</text>
</comment>
<dbReference type="EMBL" id="AHDZ01000031">
    <property type="protein sequence ID" value="EOO16134.1"/>
    <property type="molecule type" value="Genomic_DNA"/>
</dbReference>
<accession>R8CWV9</accession>
<evidence type="ECO:0000313" key="4">
    <source>
        <dbReference type="Proteomes" id="UP000014003"/>
    </source>
</evidence>
<feature type="domain" description="Thioesterase" evidence="2">
    <location>
        <begin position="5"/>
        <end position="229"/>
    </location>
</feature>
<dbReference type="RefSeq" id="WP_016096255.1">
    <property type="nucleotide sequence ID" value="NZ_KB976146.1"/>
</dbReference>
<dbReference type="Pfam" id="PF00975">
    <property type="entry name" value="Thioesterase"/>
    <property type="match status" value="1"/>
</dbReference>
<sequence length="240" mass="27303">MNKIKLFCLPFAGGSASIYMKWRPHLHPMIELIPIEIASRGARFNDDHYGSFDACIEDVLNQIKNYGIDTPYAIFGHSMGASISFEVTRKLELKYNSLPIRLFLSGRRSPQSARPFKQMHLLSDDEFIVELRKLGGTAEEILADSSLSEVFFPIIRADYEMLSSYKFQPPSQPINVAFSILNGKADDLYPQEITGWQALTTSKCEYLFFEGGHFYIEEKYKDVVSHVNSALITIENEVAR</sequence>
<dbReference type="HOGENOM" id="CLU_070456_2_0_9"/>
<comment type="caution">
    <text evidence="3">The sequence shown here is derived from an EMBL/GenBank/DDBJ whole genome shotgun (WGS) entry which is preliminary data.</text>
</comment>
<dbReference type="GO" id="GO:0008610">
    <property type="term" value="P:lipid biosynthetic process"/>
    <property type="evidence" value="ECO:0007669"/>
    <property type="project" value="TreeGrafter"/>
</dbReference>
<evidence type="ECO:0000259" key="2">
    <source>
        <dbReference type="Pfam" id="PF00975"/>
    </source>
</evidence>
<dbReference type="InterPro" id="IPR012223">
    <property type="entry name" value="TEII"/>
</dbReference>
<name>R8CWV9_BACCE</name>
<dbReference type="PATRIC" id="fig|1053205.3.peg.3696"/>
<evidence type="ECO:0000313" key="3">
    <source>
        <dbReference type="EMBL" id="EOO16134.1"/>
    </source>
</evidence>
<dbReference type="InterPro" id="IPR001031">
    <property type="entry name" value="Thioesterase"/>
</dbReference>
<dbReference type="PANTHER" id="PTHR11487">
    <property type="entry name" value="THIOESTERASE"/>
    <property type="match status" value="1"/>
</dbReference>
<organism evidence="3 4">
    <name type="scientific">Bacillus cereus HuA3-9</name>
    <dbReference type="NCBI Taxonomy" id="1053205"/>
    <lineage>
        <taxon>Bacteria</taxon>
        <taxon>Bacillati</taxon>
        <taxon>Bacillota</taxon>
        <taxon>Bacilli</taxon>
        <taxon>Bacillales</taxon>
        <taxon>Bacillaceae</taxon>
        <taxon>Bacillus</taxon>
        <taxon>Bacillus cereus group</taxon>
    </lineage>
</organism>
<proteinExistence type="inferred from homology"/>
<dbReference type="Gene3D" id="3.40.50.1820">
    <property type="entry name" value="alpha/beta hydrolase"/>
    <property type="match status" value="1"/>
</dbReference>
<evidence type="ECO:0000256" key="1">
    <source>
        <dbReference type="ARBA" id="ARBA00007169"/>
    </source>
</evidence>
<dbReference type="SUPFAM" id="SSF53474">
    <property type="entry name" value="alpha/beta-Hydrolases"/>
    <property type="match status" value="1"/>
</dbReference>
<protein>
    <recommendedName>
        <fullName evidence="2">Thioesterase domain-containing protein</fullName>
    </recommendedName>
</protein>
<dbReference type="PANTHER" id="PTHR11487:SF0">
    <property type="entry name" value="S-ACYL FATTY ACID SYNTHASE THIOESTERASE, MEDIUM CHAIN"/>
    <property type="match status" value="1"/>
</dbReference>
<reference evidence="3 4" key="1">
    <citation type="submission" date="2012-12" db="EMBL/GenBank/DDBJ databases">
        <title>The Genome Sequence of Bacillus cereus HuA3-9.</title>
        <authorList>
            <consortium name="The Broad Institute Genome Sequencing Platform"/>
            <consortium name="The Broad Institute Genome Sequencing Center for Infectious Disease"/>
            <person name="Feldgarden M."/>
            <person name="Van der Auwera G.A."/>
            <person name="Mahillon J."/>
            <person name="Duprez V."/>
            <person name="Timmery S."/>
            <person name="Mattelet C."/>
            <person name="Dierick K."/>
            <person name="Sun M."/>
            <person name="Yu Z."/>
            <person name="Zhu L."/>
            <person name="Hu X."/>
            <person name="Shank E.B."/>
            <person name="Swiecicka I."/>
            <person name="Hansen B.M."/>
            <person name="Andrup L."/>
            <person name="Walker B."/>
            <person name="Young S.K."/>
            <person name="Zeng Q."/>
            <person name="Gargeya S."/>
            <person name="Fitzgerald M."/>
            <person name="Haas B."/>
            <person name="Abouelleil A."/>
            <person name="Alvarado L."/>
            <person name="Arachchi H.M."/>
            <person name="Berlin A.M."/>
            <person name="Chapman S.B."/>
            <person name="Dewar J."/>
            <person name="Goldberg J."/>
            <person name="Griggs A."/>
            <person name="Gujja S."/>
            <person name="Hansen M."/>
            <person name="Howarth C."/>
            <person name="Imamovic A."/>
            <person name="Larimer J."/>
            <person name="McCowan C."/>
            <person name="Murphy C."/>
            <person name="Neiman D."/>
            <person name="Pearson M."/>
            <person name="Priest M."/>
            <person name="Roberts A."/>
            <person name="Saif S."/>
            <person name="Shea T."/>
            <person name="Sisk P."/>
            <person name="Sykes S."/>
            <person name="Wortman J."/>
            <person name="Nusbaum C."/>
            <person name="Birren B."/>
        </authorList>
    </citation>
    <scope>NUCLEOTIDE SEQUENCE [LARGE SCALE GENOMIC DNA]</scope>
    <source>
        <strain evidence="3 4">HuA3-9</strain>
    </source>
</reference>
<dbReference type="Proteomes" id="UP000014003">
    <property type="component" value="Unassembled WGS sequence"/>
</dbReference>
<gene>
    <name evidence="3" type="ORF">IGA_03664</name>
</gene>
<dbReference type="InterPro" id="IPR029058">
    <property type="entry name" value="AB_hydrolase_fold"/>
</dbReference>